<name>A0A2G9RGK0_AQUCT</name>
<sequence>MSTEMLSQCCTEEHACGAVILRPIHIVPACRYNRVLVSAEFEPPGYLYQGSDPNGQMVEYTTLPGTNWINGNIHGGFIGNGNIANGCPHMHHSVHNGINGLMNGELYPTCSSPHKGTCPDYEHLPHSISNVSLHITTSLLYCTAVTSPCA</sequence>
<proteinExistence type="predicted"/>
<keyword evidence="2" id="KW-1185">Reference proteome</keyword>
<dbReference type="OrthoDB" id="9998697at2759"/>
<dbReference type="EMBL" id="KV945663">
    <property type="protein sequence ID" value="PIO26381.1"/>
    <property type="molecule type" value="Genomic_DNA"/>
</dbReference>
<reference evidence="2" key="1">
    <citation type="journal article" date="2017" name="Nat. Commun.">
        <title>The North American bullfrog draft genome provides insight into hormonal regulation of long noncoding RNA.</title>
        <authorList>
            <person name="Hammond S.A."/>
            <person name="Warren R.L."/>
            <person name="Vandervalk B.P."/>
            <person name="Kucuk E."/>
            <person name="Khan H."/>
            <person name="Gibb E.A."/>
            <person name="Pandoh P."/>
            <person name="Kirk H."/>
            <person name="Zhao Y."/>
            <person name="Jones M."/>
            <person name="Mungall A.J."/>
            <person name="Coope R."/>
            <person name="Pleasance S."/>
            <person name="Moore R.A."/>
            <person name="Holt R.A."/>
            <person name="Round J.M."/>
            <person name="Ohora S."/>
            <person name="Walle B.V."/>
            <person name="Veldhoen N."/>
            <person name="Helbing C.C."/>
            <person name="Birol I."/>
        </authorList>
    </citation>
    <scope>NUCLEOTIDE SEQUENCE [LARGE SCALE GENOMIC DNA]</scope>
</reference>
<dbReference type="AlphaFoldDB" id="A0A2G9RGK0"/>
<protein>
    <submittedName>
        <fullName evidence="1">Uncharacterized protein</fullName>
    </submittedName>
</protein>
<organism evidence="1 2">
    <name type="scientific">Aquarana catesbeiana</name>
    <name type="common">American bullfrog</name>
    <name type="synonym">Rana catesbeiana</name>
    <dbReference type="NCBI Taxonomy" id="8400"/>
    <lineage>
        <taxon>Eukaryota</taxon>
        <taxon>Metazoa</taxon>
        <taxon>Chordata</taxon>
        <taxon>Craniata</taxon>
        <taxon>Vertebrata</taxon>
        <taxon>Euteleostomi</taxon>
        <taxon>Amphibia</taxon>
        <taxon>Batrachia</taxon>
        <taxon>Anura</taxon>
        <taxon>Neobatrachia</taxon>
        <taxon>Ranoidea</taxon>
        <taxon>Ranidae</taxon>
        <taxon>Aquarana</taxon>
    </lineage>
</organism>
<accession>A0A2G9RGK0</accession>
<evidence type="ECO:0000313" key="2">
    <source>
        <dbReference type="Proteomes" id="UP000228934"/>
    </source>
</evidence>
<gene>
    <name evidence="1" type="ORF">AB205_0116680</name>
</gene>
<evidence type="ECO:0000313" key="1">
    <source>
        <dbReference type="EMBL" id="PIO26381.1"/>
    </source>
</evidence>
<dbReference type="Proteomes" id="UP000228934">
    <property type="component" value="Unassembled WGS sequence"/>
</dbReference>